<dbReference type="GeneID" id="14497659"/>
<dbReference type="PROSITE" id="PS00368">
    <property type="entry name" value="RIBORED_SMALL"/>
    <property type="match status" value="1"/>
</dbReference>
<dbReference type="Gene3D" id="1.10.620.20">
    <property type="entry name" value="Ribonucleotide Reductase, subunit A"/>
    <property type="match status" value="1"/>
</dbReference>
<dbReference type="Pfam" id="PF00268">
    <property type="entry name" value="Ribonuc_red_sm"/>
    <property type="match status" value="1"/>
</dbReference>
<dbReference type="EMBL" id="HE806323">
    <property type="protein sequence ID" value="CCH62502.1"/>
    <property type="molecule type" value="Genomic_DNA"/>
</dbReference>
<accession>I2H800</accession>
<organism evidence="2 3">
    <name type="scientific">Henningerozyma blattae (strain ATCC 34711 / CBS 6284 / DSM 70876 / NBRC 10599 / NRRL Y-10934 / UCD 77-7)</name>
    <name type="common">Yeast</name>
    <name type="synonym">Tetrapisispora blattae</name>
    <dbReference type="NCBI Taxonomy" id="1071380"/>
    <lineage>
        <taxon>Eukaryota</taxon>
        <taxon>Fungi</taxon>
        <taxon>Dikarya</taxon>
        <taxon>Ascomycota</taxon>
        <taxon>Saccharomycotina</taxon>
        <taxon>Saccharomycetes</taxon>
        <taxon>Saccharomycetales</taxon>
        <taxon>Saccharomycetaceae</taxon>
        <taxon>Henningerozyma</taxon>
    </lineage>
</organism>
<sequence>MTLPKETPSKEAAASLSQLDISLSSEKDLNKKLQAIKEGNKEANEQLELRLSQQAVEYRNFIHSHKVHRKHLKDLEKNEVLLNKDKKRKIIYPILYPDIYEAYKRAEASFWTAEEIDLSKDLHDWNNRMTPNERFFISRVLAFFAASDGIVNENLVENFSVEVQVPEAKMFYGFQIMIENIHSETYSLLIDTYIKDPRESTFLFNAIETIPQIKEKAIWALRWINAEDATFAERLVAFASIEGIFFSGSFAAIFWLKKKGLMPGLTFSNELICRDEGLHTDFACLLFSHLENKIKPEIVEKIVTEAVEIEKGYFRDALPVALLGMNADLMNQYVEFVADRLLIAFGNPKVYNVENPFDFMENISLAGKTNFFEKRVSDYQKASVMAVSSNKETGGAMAFDDSF</sequence>
<dbReference type="FunCoup" id="I2H800">
    <property type="interactions" value="1426"/>
</dbReference>
<proteinExistence type="inferred from homology"/>
<dbReference type="InterPro" id="IPR030475">
    <property type="entry name" value="RNR_small_AS"/>
</dbReference>
<reference evidence="2 3" key="1">
    <citation type="journal article" date="2011" name="Proc. Natl. Acad. Sci. U.S.A.">
        <title>Evolutionary erosion of yeast sex chromosomes by mating-type switching accidents.</title>
        <authorList>
            <person name="Gordon J.L."/>
            <person name="Armisen D."/>
            <person name="Proux-Wera E."/>
            <person name="Oheigeartaigh S.S."/>
            <person name="Byrne K.P."/>
            <person name="Wolfe K.H."/>
        </authorList>
    </citation>
    <scope>NUCLEOTIDE SEQUENCE [LARGE SCALE GENOMIC DNA]</scope>
    <source>
        <strain evidence="3">ATCC 34711 / CBS 6284 / DSM 70876 / NBRC 10599 / NRRL Y-10934 / UCD 77-7</strain>
    </source>
</reference>
<dbReference type="InParanoid" id="I2H800"/>
<dbReference type="OrthoDB" id="10248373at2759"/>
<gene>
    <name evidence="2" type="primary">TBLA0H02160</name>
    <name evidence="2" type="ORF">TBLA_0H02160</name>
</gene>
<evidence type="ECO:0000313" key="3">
    <source>
        <dbReference type="Proteomes" id="UP000002866"/>
    </source>
</evidence>
<dbReference type="OMA" id="NTIPCVA"/>
<dbReference type="InterPro" id="IPR000358">
    <property type="entry name" value="RNR_small_fam"/>
</dbReference>
<evidence type="ECO:0000313" key="2">
    <source>
        <dbReference type="EMBL" id="CCH62502.1"/>
    </source>
</evidence>
<dbReference type="GO" id="GO:0016491">
    <property type="term" value="F:oxidoreductase activity"/>
    <property type="evidence" value="ECO:0007669"/>
    <property type="project" value="InterPro"/>
</dbReference>
<comment type="similarity">
    <text evidence="1">Belongs to the ribonucleoside diphosphate reductase small chain family.</text>
</comment>
<dbReference type="GO" id="GO:0009263">
    <property type="term" value="P:deoxyribonucleotide biosynthetic process"/>
    <property type="evidence" value="ECO:0007669"/>
    <property type="project" value="InterPro"/>
</dbReference>
<dbReference type="SUPFAM" id="SSF47240">
    <property type="entry name" value="Ferritin-like"/>
    <property type="match status" value="1"/>
</dbReference>
<dbReference type="PANTHER" id="PTHR23409">
    <property type="entry name" value="RIBONUCLEOSIDE-DIPHOSPHATE REDUCTASE SMALL CHAIN"/>
    <property type="match status" value="1"/>
</dbReference>
<dbReference type="KEGG" id="tbl:TBLA_0H02160"/>
<dbReference type="STRING" id="1071380.I2H800"/>
<keyword evidence="3" id="KW-1185">Reference proteome</keyword>
<dbReference type="RefSeq" id="XP_004182021.1">
    <property type="nucleotide sequence ID" value="XM_004181973.1"/>
</dbReference>
<dbReference type="InterPro" id="IPR033909">
    <property type="entry name" value="RNR_small"/>
</dbReference>
<dbReference type="HOGENOM" id="CLU_035339_0_1_1"/>
<dbReference type="InterPro" id="IPR012348">
    <property type="entry name" value="RNR-like"/>
</dbReference>
<protein>
    <submittedName>
        <fullName evidence="2">Uncharacterized protein</fullName>
    </submittedName>
</protein>
<evidence type="ECO:0000256" key="1">
    <source>
        <dbReference type="ARBA" id="ARBA00009303"/>
    </source>
</evidence>
<name>I2H800_HENB6</name>
<dbReference type="PANTHER" id="PTHR23409:SF18">
    <property type="entry name" value="RIBONUCLEOSIDE-DIPHOSPHATE REDUCTASE SUBUNIT M2"/>
    <property type="match status" value="1"/>
</dbReference>
<dbReference type="CDD" id="cd01049">
    <property type="entry name" value="RNRR2"/>
    <property type="match status" value="1"/>
</dbReference>
<dbReference type="AlphaFoldDB" id="I2H800"/>
<dbReference type="Proteomes" id="UP000002866">
    <property type="component" value="Chromosome 8"/>
</dbReference>
<dbReference type="eggNOG" id="KOG1567">
    <property type="taxonomic scope" value="Eukaryota"/>
</dbReference>
<dbReference type="InterPro" id="IPR009078">
    <property type="entry name" value="Ferritin-like_SF"/>
</dbReference>